<dbReference type="GO" id="GO:0003723">
    <property type="term" value="F:RNA binding"/>
    <property type="evidence" value="ECO:0007669"/>
    <property type="project" value="UniProtKB-KW"/>
</dbReference>
<evidence type="ECO:0000256" key="6">
    <source>
        <dbReference type="ARBA" id="ARBA00022884"/>
    </source>
</evidence>
<evidence type="ECO:0000313" key="15">
    <source>
        <dbReference type="Proteomes" id="UP000295391"/>
    </source>
</evidence>
<keyword evidence="2 11" id="KW-0963">Cytoplasm</keyword>
<comment type="subcellular location">
    <subcellularLocation>
        <location evidence="1 11">Cytoplasm</location>
    </subcellularLocation>
</comment>
<feature type="domain" description="Tyrosine--tRNA ligase SYY-like C-terminal" evidence="13">
    <location>
        <begin position="335"/>
        <end position="412"/>
    </location>
</feature>
<feature type="short sequence motif" description="'HIGH' region" evidence="11">
    <location>
        <begin position="43"/>
        <end position="52"/>
    </location>
</feature>
<keyword evidence="3 11" id="KW-0436">Ligase</keyword>
<dbReference type="OrthoDB" id="9804243at2"/>
<accession>A0A4R6VQW4</accession>
<dbReference type="FunFam" id="3.40.50.620:FF:000008">
    <property type="entry name" value="Tyrosine--tRNA ligase"/>
    <property type="match status" value="1"/>
</dbReference>
<evidence type="ECO:0000256" key="7">
    <source>
        <dbReference type="ARBA" id="ARBA00022917"/>
    </source>
</evidence>
<evidence type="ECO:0000256" key="8">
    <source>
        <dbReference type="ARBA" id="ARBA00023146"/>
    </source>
</evidence>
<evidence type="ECO:0000256" key="12">
    <source>
        <dbReference type="PROSITE-ProRule" id="PRU00182"/>
    </source>
</evidence>
<dbReference type="InterPro" id="IPR002305">
    <property type="entry name" value="aa-tRNA-synth_Ic"/>
</dbReference>
<protein>
    <recommendedName>
        <fullName evidence="11">Tyrosine--tRNA ligase</fullName>
        <ecNumber evidence="11">6.1.1.1</ecNumber>
    </recommendedName>
    <alternativeName>
        <fullName evidence="11">Tyrosyl-tRNA synthetase</fullName>
        <shortName evidence="11">TyrRS</shortName>
    </alternativeName>
</protein>
<feature type="binding site" evidence="11">
    <location>
        <position position="179"/>
    </location>
    <ligand>
        <name>L-tyrosine</name>
        <dbReference type="ChEBI" id="CHEBI:58315"/>
    </ligand>
</feature>
<evidence type="ECO:0000256" key="1">
    <source>
        <dbReference type="ARBA" id="ARBA00004496"/>
    </source>
</evidence>
<keyword evidence="6 12" id="KW-0694">RNA-binding</keyword>
<dbReference type="GO" id="GO:0005829">
    <property type="term" value="C:cytosol"/>
    <property type="evidence" value="ECO:0007669"/>
    <property type="project" value="TreeGrafter"/>
</dbReference>
<dbReference type="InterPro" id="IPR024088">
    <property type="entry name" value="Tyr-tRNA-ligase_bac-type"/>
</dbReference>
<evidence type="ECO:0000259" key="13">
    <source>
        <dbReference type="Pfam" id="PF22421"/>
    </source>
</evidence>
<dbReference type="Proteomes" id="UP000295391">
    <property type="component" value="Unassembled WGS sequence"/>
</dbReference>
<keyword evidence="5 11" id="KW-0067">ATP-binding</keyword>
<dbReference type="CDD" id="cd00805">
    <property type="entry name" value="TyrRS_core"/>
    <property type="match status" value="1"/>
</dbReference>
<evidence type="ECO:0000256" key="11">
    <source>
        <dbReference type="HAMAP-Rule" id="MF_02006"/>
    </source>
</evidence>
<dbReference type="PRINTS" id="PR01040">
    <property type="entry name" value="TRNASYNTHTYR"/>
</dbReference>
<feature type="short sequence motif" description="'KMSKS' region" evidence="11">
    <location>
        <begin position="235"/>
        <end position="239"/>
    </location>
</feature>
<comment type="function">
    <text evidence="11">Catalyzes the attachment of tyrosine to tRNA(Tyr) in a two-step reaction: tyrosine is first activated by ATP to form Tyr-AMP and then transferred to the acceptor end of tRNA(Tyr).</text>
</comment>
<dbReference type="FunFam" id="1.10.240.10:FF:000001">
    <property type="entry name" value="Tyrosine--tRNA ligase"/>
    <property type="match status" value="1"/>
</dbReference>
<evidence type="ECO:0000313" key="14">
    <source>
        <dbReference type="EMBL" id="TDQ66423.1"/>
    </source>
</evidence>
<dbReference type="EC" id="6.1.1.1" evidence="11"/>
<dbReference type="InterPro" id="IPR054608">
    <property type="entry name" value="SYY-like_C"/>
</dbReference>
<evidence type="ECO:0000256" key="2">
    <source>
        <dbReference type="ARBA" id="ARBA00022490"/>
    </source>
</evidence>
<proteinExistence type="inferred from homology"/>
<feature type="binding site" evidence="11">
    <location>
        <position position="175"/>
    </location>
    <ligand>
        <name>L-tyrosine</name>
        <dbReference type="ChEBI" id="CHEBI:58315"/>
    </ligand>
</feature>
<dbReference type="InterPro" id="IPR002307">
    <property type="entry name" value="Tyr-tRNA-ligase"/>
</dbReference>
<comment type="similarity">
    <text evidence="10 11">Belongs to the class-I aminoacyl-tRNA synthetase family. TyrS type 1 subfamily.</text>
</comment>
<dbReference type="Gene3D" id="3.40.50.620">
    <property type="entry name" value="HUPs"/>
    <property type="match status" value="1"/>
</dbReference>
<dbReference type="PANTHER" id="PTHR11766">
    <property type="entry name" value="TYROSYL-TRNA SYNTHETASE"/>
    <property type="match status" value="1"/>
</dbReference>
<dbReference type="HAMAP" id="MF_02006">
    <property type="entry name" value="Tyr_tRNA_synth_type1"/>
    <property type="match status" value="1"/>
</dbReference>
<dbReference type="GO" id="GO:0042803">
    <property type="term" value="F:protein homodimerization activity"/>
    <property type="evidence" value="ECO:0007669"/>
    <property type="project" value="UniProtKB-ARBA"/>
</dbReference>
<gene>
    <name evidence="11" type="primary">tyrS</name>
    <name evidence="14" type="ORF">ATL17_0419</name>
</gene>
<keyword evidence="7 11" id="KW-0648">Protein biosynthesis</keyword>
<dbReference type="CDD" id="cd00165">
    <property type="entry name" value="S4"/>
    <property type="match status" value="1"/>
</dbReference>
<dbReference type="SUPFAM" id="SSF52374">
    <property type="entry name" value="Nucleotidylyl transferase"/>
    <property type="match status" value="1"/>
</dbReference>
<dbReference type="Pfam" id="PF00579">
    <property type="entry name" value="tRNA-synt_1b"/>
    <property type="match status" value="1"/>
</dbReference>
<dbReference type="Pfam" id="PF22421">
    <property type="entry name" value="SYY_C-terminal"/>
    <property type="match status" value="1"/>
</dbReference>
<dbReference type="SUPFAM" id="SSF55174">
    <property type="entry name" value="Alpha-L RNA-binding motif"/>
    <property type="match status" value="1"/>
</dbReference>
<dbReference type="Gene3D" id="3.10.290.10">
    <property type="entry name" value="RNA-binding S4 domain"/>
    <property type="match status" value="1"/>
</dbReference>
<feature type="binding site" evidence="11">
    <location>
        <position position="238"/>
    </location>
    <ligand>
        <name>ATP</name>
        <dbReference type="ChEBI" id="CHEBI:30616"/>
    </ligand>
</feature>
<keyword evidence="8 11" id="KW-0030">Aminoacyl-tRNA synthetase</keyword>
<comment type="subunit">
    <text evidence="11">Homodimer.</text>
</comment>
<dbReference type="GO" id="GO:0005524">
    <property type="term" value="F:ATP binding"/>
    <property type="evidence" value="ECO:0007669"/>
    <property type="project" value="UniProtKB-UniRule"/>
</dbReference>
<dbReference type="GO" id="GO:0004831">
    <property type="term" value="F:tyrosine-tRNA ligase activity"/>
    <property type="evidence" value="ECO:0007669"/>
    <property type="project" value="UniProtKB-UniRule"/>
</dbReference>
<organism evidence="14 15">
    <name type="scientific">Maritalea mobilis</name>
    <dbReference type="NCBI Taxonomy" id="483324"/>
    <lineage>
        <taxon>Bacteria</taxon>
        <taxon>Pseudomonadati</taxon>
        <taxon>Pseudomonadota</taxon>
        <taxon>Alphaproteobacteria</taxon>
        <taxon>Hyphomicrobiales</taxon>
        <taxon>Devosiaceae</taxon>
        <taxon>Maritalea</taxon>
    </lineage>
</organism>
<dbReference type="InterPro" id="IPR014729">
    <property type="entry name" value="Rossmann-like_a/b/a_fold"/>
</dbReference>
<dbReference type="PROSITE" id="PS50889">
    <property type="entry name" value="S4"/>
    <property type="match status" value="1"/>
</dbReference>
<dbReference type="PANTHER" id="PTHR11766:SF0">
    <property type="entry name" value="TYROSINE--TRNA LIGASE, MITOCHONDRIAL"/>
    <property type="match status" value="1"/>
</dbReference>
<dbReference type="Gene3D" id="1.10.240.10">
    <property type="entry name" value="Tyrosyl-Transfer RNA Synthetase"/>
    <property type="match status" value="1"/>
</dbReference>
<dbReference type="EMBL" id="SNYR01000001">
    <property type="protein sequence ID" value="TDQ66423.1"/>
    <property type="molecule type" value="Genomic_DNA"/>
</dbReference>
<reference evidence="14 15" key="1">
    <citation type="submission" date="2019-03" db="EMBL/GenBank/DDBJ databases">
        <title>Genomic Encyclopedia of Type Strains, Phase III (KMG-III): the genomes of soil and plant-associated and newly described type strains.</title>
        <authorList>
            <person name="Whitman W."/>
        </authorList>
    </citation>
    <scope>NUCLEOTIDE SEQUENCE [LARGE SCALE GENOMIC DNA]</scope>
    <source>
        <strain evidence="14 15">CGMCC 1.7002</strain>
    </source>
</reference>
<evidence type="ECO:0000256" key="4">
    <source>
        <dbReference type="ARBA" id="ARBA00022741"/>
    </source>
</evidence>
<dbReference type="AlphaFoldDB" id="A0A4R6VQW4"/>
<comment type="caution">
    <text evidence="14">The sequence shown here is derived from an EMBL/GenBank/DDBJ whole genome shotgun (WGS) entry which is preliminary data.</text>
</comment>
<dbReference type="GO" id="GO:0006437">
    <property type="term" value="P:tyrosyl-tRNA aminoacylation"/>
    <property type="evidence" value="ECO:0007669"/>
    <property type="project" value="UniProtKB-UniRule"/>
</dbReference>
<keyword evidence="15" id="KW-1185">Reference proteome</keyword>
<feature type="binding site" evidence="11">
    <location>
        <position position="38"/>
    </location>
    <ligand>
        <name>L-tyrosine</name>
        <dbReference type="ChEBI" id="CHEBI:58315"/>
    </ligand>
</feature>
<evidence type="ECO:0000256" key="10">
    <source>
        <dbReference type="ARBA" id="ARBA00060965"/>
    </source>
</evidence>
<evidence type="ECO:0000256" key="3">
    <source>
        <dbReference type="ARBA" id="ARBA00022598"/>
    </source>
</evidence>
<dbReference type="RefSeq" id="WP_133571117.1">
    <property type="nucleotide sequence ID" value="NZ_SNYR01000001.1"/>
</dbReference>
<comment type="catalytic activity">
    <reaction evidence="9 11">
        <text>tRNA(Tyr) + L-tyrosine + ATP = L-tyrosyl-tRNA(Tyr) + AMP + diphosphate + H(+)</text>
        <dbReference type="Rhea" id="RHEA:10220"/>
        <dbReference type="Rhea" id="RHEA-COMP:9706"/>
        <dbReference type="Rhea" id="RHEA-COMP:9707"/>
        <dbReference type="ChEBI" id="CHEBI:15378"/>
        <dbReference type="ChEBI" id="CHEBI:30616"/>
        <dbReference type="ChEBI" id="CHEBI:33019"/>
        <dbReference type="ChEBI" id="CHEBI:58315"/>
        <dbReference type="ChEBI" id="CHEBI:78442"/>
        <dbReference type="ChEBI" id="CHEBI:78536"/>
        <dbReference type="ChEBI" id="CHEBI:456215"/>
        <dbReference type="EC" id="6.1.1.1"/>
    </reaction>
</comment>
<evidence type="ECO:0000256" key="9">
    <source>
        <dbReference type="ARBA" id="ARBA00048248"/>
    </source>
</evidence>
<name>A0A4R6VQW4_9HYPH</name>
<dbReference type="InterPro" id="IPR024107">
    <property type="entry name" value="Tyr-tRNA-ligase_bac_1"/>
</dbReference>
<sequence length="417" mass="46018">MTYKSDFLRTLEERGFLYQLSDAEGLDKKLCEGPVTGYIGFDATAKSLHVGNLVQIMLLYWLQKTGNKPLVLMGGGTSMVGDPTGKDEMRQMMTPEIIEGNKSSIREIFANVLDFGDGPTDATMLDNAEWLLKLNYIDFLRDVGAKISINQMLTREAVKQRLDREQSLSFLEFNYMILQGYDFAEINKRYGCTLQMGGSDQWGNILSGVDLARRLNGAECFAVTTPLITKSDGSKMGKSVAGAVWLRADMLSVYDYWQFWRNTGDADVGKFARLFTTLPLDEIARWEGLEGNELNEVKKQLAIAATAMIHGQEAAEEAAETARRTFEEGAIDLTLPTVEVTKAEFNEGLGILNAFVTAGLAGSNGEARRLIKSGALKVNDEKVDDERATLGEGQLLPEGVIKLSAGKKRHILLKPAE</sequence>
<keyword evidence="4 11" id="KW-0547">Nucleotide-binding</keyword>
<evidence type="ECO:0000256" key="5">
    <source>
        <dbReference type="ARBA" id="ARBA00022840"/>
    </source>
</evidence>
<dbReference type="InterPro" id="IPR036986">
    <property type="entry name" value="S4_RNA-bd_sf"/>
</dbReference>
<dbReference type="NCBIfam" id="TIGR00234">
    <property type="entry name" value="tyrS"/>
    <property type="match status" value="1"/>
</dbReference>